<proteinExistence type="predicted"/>
<feature type="region of interest" description="Disordered" evidence="1">
    <location>
        <begin position="370"/>
        <end position="413"/>
    </location>
</feature>
<feature type="region of interest" description="Disordered" evidence="1">
    <location>
        <begin position="241"/>
        <end position="297"/>
    </location>
</feature>
<evidence type="ECO:0000313" key="2">
    <source>
        <dbReference type="EMBL" id="KAK0549390.1"/>
    </source>
</evidence>
<sequence>MPAIRRSKAGGVKKEPKLSVKKERVHVKNEAVGVKKEEAVSSGSTLVRPSSSPSGSSSTASSPLKRADAKLEEDDEDEDVKIMVKKDESDDSDDDRGGDEELILPDEDEAALPTHLQHLFFSFGSDAFLWPIPECILCKTDRNIKQRIVGVKADGELLTLWFCRDHDPLRSMHKSAAIKHYRRYKAQGGNLTNDDLLKAEQQRLIEVRYRANPHTRSGLPQMRLYYVEDLERLRLAKQDFKANQEREKQERKAAQKRQKEEERAAKKAETQRVREQKKKERAQAARARRAAARNAGAAPVAADEAAAMYENVAGPSGTATVQSFPYYSIDDGDDGGALGASSDLPFQNAPLEADFFPGSSVFVTSTFVEPPEEVDDDEDAQQIRPGVMVRNDPVDATTSAQTSAACTIKQERT</sequence>
<evidence type="ECO:0000313" key="3">
    <source>
        <dbReference type="Proteomes" id="UP001176517"/>
    </source>
</evidence>
<feature type="compositionally biased region" description="Acidic residues" evidence="1">
    <location>
        <begin position="370"/>
        <end position="380"/>
    </location>
</feature>
<feature type="compositionally biased region" description="Low complexity" evidence="1">
    <location>
        <begin position="40"/>
        <end position="64"/>
    </location>
</feature>
<accession>A0AAN6JR47</accession>
<reference evidence="2" key="1">
    <citation type="journal article" date="2023" name="PhytoFront">
        <title>Draft Genome Resources of Seven Strains of Tilletia horrida, Causal Agent of Kernel Smut of Rice.</title>
        <authorList>
            <person name="Khanal S."/>
            <person name="Antony Babu S."/>
            <person name="Zhou X.G."/>
        </authorList>
    </citation>
    <scope>NUCLEOTIDE SEQUENCE</scope>
    <source>
        <strain evidence="2">TX6</strain>
    </source>
</reference>
<gene>
    <name evidence="2" type="ORF">OC846_004077</name>
</gene>
<evidence type="ECO:0000256" key="1">
    <source>
        <dbReference type="SAM" id="MobiDB-lite"/>
    </source>
</evidence>
<protein>
    <submittedName>
        <fullName evidence="2">Uncharacterized protein</fullName>
    </submittedName>
</protein>
<dbReference type="EMBL" id="JAPDMZ010000113">
    <property type="protein sequence ID" value="KAK0549390.1"/>
    <property type="molecule type" value="Genomic_DNA"/>
</dbReference>
<comment type="caution">
    <text evidence="2">The sequence shown here is derived from an EMBL/GenBank/DDBJ whole genome shotgun (WGS) entry which is preliminary data.</text>
</comment>
<keyword evidence="3" id="KW-1185">Reference proteome</keyword>
<feature type="compositionally biased region" description="Low complexity" evidence="1">
    <location>
        <begin position="396"/>
        <end position="407"/>
    </location>
</feature>
<organism evidence="2 3">
    <name type="scientific">Tilletia horrida</name>
    <dbReference type="NCBI Taxonomy" id="155126"/>
    <lineage>
        <taxon>Eukaryota</taxon>
        <taxon>Fungi</taxon>
        <taxon>Dikarya</taxon>
        <taxon>Basidiomycota</taxon>
        <taxon>Ustilaginomycotina</taxon>
        <taxon>Exobasidiomycetes</taxon>
        <taxon>Tilletiales</taxon>
        <taxon>Tilletiaceae</taxon>
        <taxon>Tilletia</taxon>
    </lineage>
</organism>
<dbReference type="Proteomes" id="UP001176517">
    <property type="component" value="Unassembled WGS sequence"/>
</dbReference>
<feature type="compositionally biased region" description="Basic and acidic residues" evidence="1">
    <location>
        <begin position="241"/>
        <end position="283"/>
    </location>
</feature>
<feature type="compositionally biased region" description="Acidic residues" evidence="1">
    <location>
        <begin position="89"/>
        <end position="101"/>
    </location>
</feature>
<feature type="region of interest" description="Disordered" evidence="1">
    <location>
        <begin position="1"/>
        <end position="101"/>
    </location>
</feature>
<dbReference type="AlphaFoldDB" id="A0AAN6JR47"/>
<feature type="compositionally biased region" description="Basic and acidic residues" evidence="1">
    <location>
        <begin position="12"/>
        <end position="39"/>
    </location>
</feature>
<name>A0AAN6JR47_9BASI</name>